<feature type="compositionally biased region" description="Basic and acidic residues" evidence="1">
    <location>
        <begin position="158"/>
        <end position="169"/>
    </location>
</feature>
<evidence type="ECO:0000313" key="2">
    <source>
        <dbReference type="EMBL" id="PHJ19308.1"/>
    </source>
</evidence>
<protein>
    <submittedName>
        <fullName evidence="2">Uncharacterized protein</fullName>
    </submittedName>
</protein>
<gene>
    <name evidence="2" type="ORF">CSUI_006858</name>
</gene>
<keyword evidence="3" id="KW-1185">Reference proteome</keyword>
<dbReference type="GeneID" id="94430220"/>
<feature type="region of interest" description="Disordered" evidence="1">
    <location>
        <begin position="1"/>
        <end position="190"/>
    </location>
</feature>
<feature type="compositionally biased region" description="Low complexity" evidence="1">
    <location>
        <begin position="76"/>
        <end position="89"/>
    </location>
</feature>
<evidence type="ECO:0000313" key="3">
    <source>
        <dbReference type="Proteomes" id="UP000221165"/>
    </source>
</evidence>
<dbReference type="RefSeq" id="XP_067921010.1">
    <property type="nucleotide sequence ID" value="XM_068067009.1"/>
</dbReference>
<dbReference type="VEuPathDB" id="ToxoDB:CSUI_006858"/>
<feature type="compositionally biased region" description="Gly residues" evidence="1">
    <location>
        <begin position="90"/>
        <end position="100"/>
    </location>
</feature>
<sequence length="190" mass="18985">SRGSSSHVGIRGGGGVRPRGSSSVVGSDCSRASLASRTRPSGGSQCGREEVGKRKRRSSTTGSDLNDITLIGGSHGKLPSSSSKSFLPGQVGGGGGGGAGSFAVQTGPAGGGESRNVCGSGSGALLPPSGHHLVHTNAPGAHVRQAEGGLGGGGGRQDGGESEDKGVDARKKKRKEEKKEKKKIKKRKEH</sequence>
<feature type="compositionally biased region" description="Gly residues" evidence="1">
    <location>
        <begin position="148"/>
        <end position="157"/>
    </location>
</feature>
<proteinExistence type="predicted"/>
<reference evidence="2 3" key="1">
    <citation type="journal article" date="2017" name="Int. J. Parasitol.">
        <title>The genome of the protozoan parasite Cystoisospora suis and a reverse vaccinology approach to identify vaccine candidates.</title>
        <authorList>
            <person name="Palmieri N."/>
            <person name="Shrestha A."/>
            <person name="Ruttkowski B."/>
            <person name="Beck T."/>
            <person name="Vogl C."/>
            <person name="Tomley F."/>
            <person name="Blake D.P."/>
            <person name="Joachim A."/>
        </authorList>
    </citation>
    <scope>NUCLEOTIDE SEQUENCE [LARGE SCALE GENOMIC DNA]</scope>
    <source>
        <strain evidence="2 3">Wien I</strain>
    </source>
</reference>
<accession>A0A2C6KS05</accession>
<comment type="caution">
    <text evidence="2">The sequence shown here is derived from an EMBL/GenBank/DDBJ whole genome shotgun (WGS) entry which is preliminary data.</text>
</comment>
<dbReference type="Proteomes" id="UP000221165">
    <property type="component" value="Unassembled WGS sequence"/>
</dbReference>
<dbReference type="EMBL" id="MIGC01003520">
    <property type="protein sequence ID" value="PHJ19308.1"/>
    <property type="molecule type" value="Genomic_DNA"/>
</dbReference>
<dbReference type="AlphaFoldDB" id="A0A2C6KS05"/>
<feature type="compositionally biased region" description="Low complexity" evidence="1">
    <location>
        <begin position="18"/>
        <end position="27"/>
    </location>
</feature>
<feature type="compositionally biased region" description="Basic residues" evidence="1">
    <location>
        <begin position="170"/>
        <end position="190"/>
    </location>
</feature>
<feature type="non-terminal residue" evidence="2">
    <location>
        <position position="1"/>
    </location>
</feature>
<name>A0A2C6KS05_9APIC</name>
<organism evidence="2 3">
    <name type="scientific">Cystoisospora suis</name>
    <dbReference type="NCBI Taxonomy" id="483139"/>
    <lineage>
        <taxon>Eukaryota</taxon>
        <taxon>Sar</taxon>
        <taxon>Alveolata</taxon>
        <taxon>Apicomplexa</taxon>
        <taxon>Conoidasida</taxon>
        <taxon>Coccidia</taxon>
        <taxon>Eucoccidiorida</taxon>
        <taxon>Eimeriorina</taxon>
        <taxon>Sarcocystidae</taxon>
        <taxon>Cystoisospora</taxon>
    </lineage>
</organism>
<feature type="compositionally biased region" description="Polar residues" evidence="1">
    <location>
        <begin position="33"/>
        <end position="43"/>
    </location>
</feature>
<evidence type="ECO:0000256" key="1">
    <source>
        <dbReference type="SAM" id="MobiDB-lite"/>
    </source>
</evidence>